<dbReference type="InterPro" id="IPR045932">
    <property type="entry name" value="DUF6352"/>
</dbReference>
<protein>
    <submittedName>
        <fullName evidence="1">Uncharacterized protein</fullName>
    </submittedName>
</protein>
<dbReference type="OrthoDB" id="7062302at2"/>
<evidence type="ECO:0000313" key="1">
    <source>
        <dbReference type="EMBL" id="PSC04259.1"/>
    </source>
</evidence>
<reference evidence="2" key="1">
    <citation type="submission" date="2018-03" db="EMBL/GenBank/DDBJ databases">
        <authorList>
            <person name="Sun L."/>
            <person name="Liu H."/>
            <person name="Chen W."/>
            <person name="Huang K."/>
            <person name="Liu W."/>
            <person name="Gao X."/>
        </authorList>
    </citation>
    <scope>NUCLEOTIDE SEQUENCE [LARGE SCALE GENOMIC DNA]</scope>
    <source>
        <strain evidence="2">SH9</strain>
    </source>
</reference>
<dbReference type="Proteomes" id="UP000239772">
    <property type="component" value="Unassembled WGS sequence"/>
</dbReference>
<evidence type="ECO:0000313" key="2">
    <source>
        <dbReference type="Proteomes" id="UP000239772"/>
    </source>
</evidence>
<dbReference type="AlphaFoldDB" id="A0A2T1HRW1"/>
<accession>A0A2T1HRW1</accession>
<organism evidence="1 2">
    <name type="scientific">Alsobacter soli</name>
    <dbReference type="NCBI Taxonomy" id="2109933"/>
    <lineage>
        <taxon>Bacteria</taxon>
        <taxon>Pseudomonadati</taxon>
        <taxon>Pseudomonadota</taxon>
        <taxon>Alphaproteobacteria</taxon>
        <taxon>Hyphomicrobiales</taxon>
        <taxon>Alsobacteraceae</taxon>
        <taxon>Alsobacter</taxon>
    </lineage>
</organism>
<keyword evidence="2" id="KW-1185">Reference proteome</keyword>
<dbReference type="EMBL" id="PVZS01000015">
    <property type="protein sequence ID" value="PSC04259.1"/>
    <property type="molecule type" value="Genomic_DNA"/>
</dbReference>
<dbReference type="RefSeq" id="WP_106337785.1">
    <property type="nucleotide sequence ID" value="NZ_PVZS01000015.1"/>
</dbReference>
<gene>
    <name evidence="1" type="ORF">SLNSH_14800</name>
</gene>
<sequence length="353" mass="38462">MALTEGHAHCSCAGSDFWISSGRQLLDVDEAGWAVVTDEFLKLYLARPELVPPAEACLAERALHGSLLTGDPKRPVAPEEIEAIQDADARENWSILLAHRSLLLTAGTVEGAYLAAVRQSRPAASLFLDQWAQIVLRGALDRERSPLVLRAAEILFRPQRVAFHEGGVLLADDEVVSIREAARNASPLARMLLDDPEAELDVITEEDERPYLARSDAFDFALRFEPGGPGQEALAAAMTGWLRHLLGLKATIAPVERIEDPDWRWYVGLNAAGSAIGDAVWRGGDPDPAKVLGLYRLDLHDKERVAPRMAGRPIWLILGMDDTRVLRMKPQNLVAGLPLADASPEDAHGHGGA</sequence>
<dbReference type="Pfam" id="PF19879">
    <property type="entry name" value="DUF6352"/>
    <property type="match status" value="1"/>
</dbReference>
<name>A0A2T1HRW1_9HYPH</name>
<proteinExistence type="predicted"/>
<comment type="caution">
    <text evidence="1">The sequence shown here is derived from an EMBL/GenBank/DDBJ whole genome shotgun (WGS) entry which is preliminary data.</text>
</comment>